<feature type="compositionally biased region" description="Polar residues" evidence="1">
    <location>
        <begin position="338"/>
        <end position="350"/>
    </location>
</feature>
<dbReference type="AlphaFoldDB" id="A0A0M9A060"/>
<gene>
    <name evidence="2" type="ORF">WN51_13744</name>
</gene>
<dbReference type="EMBL" id="KQ435794">
    <property type="protein sequence ID" value="KOX73666.1"/>
    <property type="molecule type" value="Genomic_DNA"/>
</dbReference>
<sequence length="399" mass="43606">MAVHTPLFPSPSVSLSFAGKGVKLYRLKIRQTVLWQQSPPADEIHPYHDFTWQGEKDNVHCVHTDIAYSTDVLSRAAILFEFYVGISVEWFMPALILNATVYPYVSQTVSPGLTSKPLRVRRGLDNRDEYSLNLDRVGAKRIHVEKHNDREETKEKRRMGRARRRNDMPVVRFPADISGDRAAAAASATDSRVRLEEAEREKSVARYITHKVTRWQCLLNLKKTLLASTPNILDKLHLQQSDTPLYLVGACIDIGGGFTGPRAGPDSPLLFMSPGALGPPTPIAVPFTIGVLPDICPCVTKSSFPDSDCGSIRREEPGNVELATLQFGAGSAGEGVDGTTQPGNNTTKSGLPSAAAWNAGASGGRGRATDRAQVRFRDEKVERRAAEAAGKATRVSLYS</sequence>
<feature type="region of interest" description="Disordered" evidence="1">
    <location>
        <begin position="331"/>
        <end position="373"/>
    </location>
</feature>
<protein>
    <submittedName>
        <fullName evidence="2">Uncharacterized protein</fullName>
    </submittedName>
</protein>
<proteinExistence type="predicted"/>
<keyword evidence="3" id="KW-1185">Reference proteome</keyword>
<evidence type="ECO:0000256" key="1">
    <source>
        <dbReference type="SAM" id="MobiDB-lite"/>
    </source>
</evidence>
<evidence type="ECO:0000313" key="2">
    <source>
        <dbReference type="EMBL" id="KOX73666.1"/>
    </source>
</evidence>
<reference evidence="2 3" key="1">
    <citation type="submission" date="2015-07" db="EMBL/GenBank/DDBJ databases">
        <title>The genome of Melipona quadrifasciata.</title>
        <authorList>
            <person name="Pan H."/>
            <person name="Kapheim K."/>
        </authorList>
    </citation>
    <scope>NUCLEOTIDE SEQUENCE [LARGE SCALE GENOMIC DNA]</scope>
    <source>
        <strain evidence="2">0111107301</strain>
        <tissue evidence="2">Whole body</tissue>
    </source>
</reference>
<organism evidence="2 3">
    <name type="scientific">Melipona quadrifasciata</name>
    <dbReference type="NCBI Taxonomy" id="166423"/>
    <lineage>
        <taxon>Eukaryota</taxon>
        <taxon>Metazoa</taxon>
        <taxon>Ecdysozoa</taxon>
        <taxon>Arthropoda</taxon>
        <taxon>Hexapoda</taxon>
        <taxon>Insecta</taxon>
        <taxon>Pterygota</taxon>
        <taxon>Neoptera</taxon>
        <taxon>Endopterygota</taxon>
        <taxon>Hymenoptera</taxon>
        <taxon>Apocrita</taxon>
        <taxon>Aculeata</taxon>
        <taxon>Apoidea</taxon>
        <taxon>Anthophila</taxon>
        <taxon>Apidae</taxon>
        <taxon>Melipona</taxon>
    </lineage>
</organism>
<evidence type="ECO:0000313" key="3">
    <source>
        <dbReference type="Proteomes" id="UP000053105"/>
    </source>
</evidence>
<accession>A0A0M9A060</accession>
<dbReference type="Proteomes" id="UP000053105">
    <property type="component" value="Unassembled WGS sequence"/>
</dbReference>
<name>A0A0M9A060_9HYME</name>